<reference evidence="2" key="1">
    <citation type="submission" date="2021-10" db="EMBL/GenBank/DDBJ databases">
        <title>Roseicella aerolatum sp. nov., isolated from aerosols of e-waste dismantling site.</title>
        <authorList>
            <person name="Qin T."/>
        </authorList>
    </citation>
    <scope>NUCLEOTIDE SEQUENCE</scope>
    <source>
        <strain evidence="2">GB24</strain>
    </source>
</reference>
<protein>
    <submittedName>
        <fullName evidence="2">Uncharacterized protein</fullName>
    </submittedName>
</protein>
<keyword evidence="3" id="KW-1185">Reference proteome</keyword>
<sequence length="55" mass="6069">MPEPDKQPRRRPDLVGLLGLAIILAVLLAGYVLFPWLLRAMSYQDCIASGRITGC</sequence>
<evidence type="ECO:0000256" key="1">
    <source>
        <dbReference type="SAM" id="Phobius"/>
    </source>
</evidence>
<gene>
    <name evidence="2" type="ORF">LHA35_04305</name>
</gene>
<dbReference type="Proteomes" id="UP001139311">
    <property type="component" value="Unassembled WGS sequence"/>
</dbReference>
<evidence type="ECO:0000313" key="3">
    <source>
        <dbReference type="Proteomes" id="UP001139311"/>
    </source>
</evidence>
<keyword evidence="1" id="KW-0812">Transmembrane</keyword>
<organism evidence="2 3">
    <name type="scientific">Roseicella aerolata</name>
    <dbReference type="NCBI Taxonomy" id="2883479"/>
    <lineage>
        <taxon>Bacteria</taxon>
        <taxon>Pseudomonadati</taxon>
        <taxon>Pseudomonadota</taxon>
        <taxon>Alphaproteobacteria</taxon>
        <taxon>Acetobacterales</taxon>
        <taxon>Roseomonadaceae</taxon>
        <taxon>Roseicella</taxon>
    </lineage>
</organism>
<name>A0A9X1IAQ5_9PROT</name>
<comment type="caution">
    <text evidence="2">The sequence shown here is derived from an EMBL/GenBank/DDBJ whole genome shotgun (WGS) entry which is preliminary data.</text>
</comment>
<feature type="transmembrane region" description="Helical" evidence="1">
    <location>
        <begin position="14"/>
        <end position="34"/>
    </location>
</feature>
<evidence type="ECO:0000313" key="2">
    <source>
        <dbReference type="EMBL" id="MCB4820952.1"/>
    </source>
</evidence>
<accession>A0A9X1IAQ5</accession>
<dbReference type="EMBL" id="JAJAQI010000004">
    <property type="protein sequence ID" value="MCB4820952.1"/>
    <property type="molecule type" value="Genomic_DNA"/>
</dbReference>
<dbReference type="RefSeq" id="WP_226604955.1">
    <property type="nucleotide sequence ID" value="NZ_JAJAQI010000004.1"/>
</dbReference>
<keyword evidence="1" id="KW-0472">Membrane</keyword>
<keyword evidence="1" id="KW-1133">Transmembrane helix</keyword>
<proteinExistence type="predicted"/>
<dbReference type="AlphaFoldDB" id="A0A9X1IAQ5"/>